<gene>
    <name evidence="2" type="ORF">ACFSAU_12175</name>
</gene>
<sequence length="72" mass="7605">MARFESPAVAVAYFLFAGMGVVALLVTAGQVSEAAVQRVVLPPVLLALVAVAGWEYRRRRRGDGGDEGDDDA</sequence>
<evidence type="ECO:0000313" key="2">
    <source>
        <dbReference type="EMBL" id="MFD1568248.1"/>
    </source>
</evidence>
<dbReference type="EMBL" id="JBHUCZ010000010">
    <property type="protein sequence ID" value="MFD1568248.1"/>
    <property type="molecule type" value="Genomic_DNA"/>
</dbReference>
<protein>
    <recommendedName>
        <fullName evidence="4">PEP-CTERM protein-sorting domain-containing protein</fullName>
    </recommendedName>
</protein>
<proteinExistence type="predicted"/>
<evidence type="ECO:0000256" key="1">
    <source>
        <dbReference type="SAM" id="Phobius"/>
    </source>
</evidence>
<dbReference type="AlphaFoldDB" id="A0ABD6BT13"/>
<keyword evidence="1" id="KW-0472">Membrane</keyword>
<evidence type="ECO:0008006" key="4">
    <source>
        <dbReference type="Google" id="ProtNLM"/>
    </source>
</evidence>
<comment type="caution">
    <text evidence="2">The sequence shown here is derived from an EMBL/GenBank/DDBJ whole genome shotgun (WGS) entry which is preliminary data.</text>
</comment>
<dbReference type="Proteomes" id="UP001597139">
    <property type="component" value="Unassembled WGS sequence"/>
</dbReference>
<feature type="transmembrane region" description="Helical" evidence="1">
    <location>
        <begin position="7"/>
        <end position="29"/>
    </location>
</feature>
<organism evidence="2 3">
    <name type="scientific">Halolamina litorea</name>
    <dbReference type="NCBI Taxonomy" id="1515593"/>
    <lineage>
        <taxon>Archaea</taxon>
        <taxon>Methanobacteriati</taxon>
        <taxon>Methanobacteriota</taxon>
        <taxon>Stenosarchaea group</taxon>
        <taxon>Halobacteria</taxon>
        <taxon>Halobacteriales</taxon>
        <taxon>Haloferacaceae</taxon>
    </lineage>
</organism>
<feature type="transmembrane region" description="Helical" evidence="1">
    <location>
        <begin position="35"/>
        <end position="54"/>
    </location>
</feature>
<keyword evidence="3" id="KW-1185">Reference proteome</keyword>
<keyword evidence="1" id="KW-0812">Transmembrane</keyword>
<reference evidence="2 3" key="1">
    <citation type="journal article" date="2019" name="Int. J. Syst. Evol. Microbiol.">
        <title>The Global Catalogue of Microorganisms (GCM) 10K type strain sequencing project: providing services to taxonomists for standard genome sequencing and annotation.</title>
        <authorList>
            <consortium name="The Broad Institute Genomics Platform"/>
            <consortium name="The Broad Institute Genome Sequencing Center for Infectious Disease"/>
            <person name="Wu L."/>
            <person name="Ma J."/>
        </authorList>
    </citation>
    <scope>NUCLEOTIDE SEQUENCE [LARGE SCALE GENOMIC DNA]</scope>
    <source>
        <strain evidence="2 3">CGMCC 1.12859</strain>
    </source>
</reference>
<evidence type="ECO:0000313" key="3">
    <source>
        <dbReference type="Proteomes" id="UP001597139"/>
    </source>
</evidence>
<keyword evidence="1" id="KW-1133">Transmembrane helix</keyword>
<name>A0ABD6BT13_9EURY</name>
<dbReference type="RefSeq" id="WP_267647746.1">
    <property type="nucleotide sequence ID" value="NZ_JANHGR010000002.1"/>
</dbReference>
<accession>A0ABD6BT13</accession>